<evidence type="ECO:0000256" key="1">
    <source>
        <dbReference type="ARBA" id="ARBA00004613"/>
    </source>
</evidence>
<keyword evidence="2" id="KW-0964">Secreted</keyword>
<evidence type="ECO:0000256" key="2">
    <source>
        <dbReference type="ARBA" id="ARBA00022525"/>
    </source>
</evidence>
<reference evidence="5" key="1">
    <citation type="submission" date="2023-05" db="EMBL/GenBank/DDBJ databases">
        <authorList>
            <person name="Stuckert A."/>
        </authorList>
    </citation>
    <scope>NUCLEOTIDE SEQUENCE</scope>
</reference>
<dbReference type="Proteomes" id="UP001162483">
    <property type="component" value="Unassembled WGS sequence"/>
</dbReference>
<feature type="domain" description="Neuron-derived neurotrophic factor N-terminal" evidence="4">
    <location>
        <begin position="21"/>
        <end position="81"/>
    </location>
</feature>
<protein>
    <recommendedName>
        <fullName evidence="4">Neuron-derived neurotrophic factor N-terminal domain-containing protein</fullName>
    </recommendedName>
</protein>
<proteinExistence type="predicted"/>
<dbReference type="InterPro" id="IPR056225">
    <property type="entry name" value="NDNF_N"/>
</dbReference>
<evidence type="ECO:0000256" key="3">
    <source>
        <dbReference type="ARBA" id="ARBA00022737"/>
    </source>
</evidence>
<gene>
    <name evidence="5" type="ORF">SPARVUS_LOCUS4399722</name>
</gene>
<feature type="non-terminal residue" evidence="5">
    <location>
        <position position="109"/>
    </location>
</feature>
<evidence type="ECO:0000313" key="5">
    <source>
        <dbReference type="EMBL" id="CAI9555545.1"/>
    </source>
</evidence>
<accession>A0ABN9C668</accession>
<comment type="caution">
    <text evidence="5">The sequence shown here is derived from an EMBL/GenBank/DDBJ whole genome shotgun (WGS) entry which is preliminary data.</text>
</comment>
<evidence type="ECO:0000259" key="4">
    <source>
        <dbReference type="Pfam" id="PF24354"/>
    </source>
</evidence>
<organism evidence="5 6">
    <name type="scientific">Staurois parvus</name>
    <dbReference type="NCBI Taxonomy" id="386267"/>
    <lineage>
        <taxon>Eukaryota</taxon>
        <taxon>Metazoa</taxon>
        <taxon>Chordata</taxon>
        <taxon>Craniata</taxon>
        <taxon>Vertebrata</taxon>
        <taxon>Euteleostomi</taxon>
        <taxon>Amphibia</taxon>
        <taxon>Batrachia</taxon>
        <taxon>Anura</taxon>
        <taxon>Neobatrachia</taxon>
        <taxon>Ranoidea</taxon>
        <taxon>Ranidae</taxon>
        <taxon>Staurois</taxon>
    </lineage>
</organism>
<keyword evidence="3" id="KW-0677">Repeat</keyword>
<comment type="subcellular location">
    <subcellularLocation>
        <location evidence="1">Secreted</location>
    </subcellularLocation>
</comment>
<keyword evidence="6" id="KW-1185">Reference proteome</keyword>
<dbReference type="InterPro" id="IPR019326">
    <property type="entry name" value="NDNF"/>
</dbReference>
<dbReference type="Pfam" id="PF24354">
    <property type="entry name" value="NDNF_N"/>
    <property type="match status" value="1"/>
</dbReference>
<evidence type="ECO:0000313" key="6">
    <source>
        <dbReference type="Proteomes" id="UP001162483"/>
    </source>
</evidence>
<dbReference type="EMBL" id="CATNWA010008174">
    <property type="protein sequence ID" value="CAI9555545.1"/>
    <property type="molecule type" value="Genomic_DNA"/>
</dbReference>
<sequence>MCHSNIRTSDNYRRDFFNPYHSLILPDGRETTVYLLKDITKRYYFSLQENSSHFSITVTPCDVPIEWSILQYRVSHAFHGKAVEKYRSFDDLKARSYYKTVSMFFHYKG</sequence>
<name>A0ABN9C668_9NEOB</name>
<dbReference type="PANTHER" id="PTHR14619:SF9">
    <property type="entry name" value="PROTEIN NDNF"/>
    <property type="match status" value="1"/>
</dbReference>
<dbReference type="PANTHER" id="PTHR14619">
    <property type="entry name" value="NEURON-DERIVED NEUROTROPHIC FACTOR"/>
    <property type="match status" value="1"/>
</dbReference>